<evidence type="ECO:0000256" key="7">
    <source>
        <dbReference type="ARBA" id="ARBA00023157"/>
    </source>
</evidence>
<dbReference type="GO" id="GO:0032259">
    <property type="term" value="P:methylation"/>
    <property type="evidence" value="ECO:0007669"/>
    <property type="project" value="UniProtKB-KW"/>
</dbReference>
<evidence type="ECO:0000256" key="5">
    <source>
        <dbReference type="ARBA" id="ARBA00022840"/>
    </source>
</evidence>
<evidence type="ECO:0000256" key="2">
    <source>
        <dbReference type="ARBA" id="ARBA00022679"/>
    </source>
</evidence>
<evidence type="ECO:0000259" key="12">
    <source>
        <dbReference type="Pfam" id="PF20259"/>
    </source>
</evidence>
<comment type="similarity">
    <text evidence="9">Belongs to the MnmA/TRMU family.</text>
</comment>
<feature type="active site" description="Cysteine persulfide intermediate" evidence="9">
    <location>
        <position position="377"/>
    </location>
</feature>
<dbReference type="Pfam" id="PF20258">
    <property type="entry name" value="tRNA_Me_trans_C"/>
    <property type="match status" value="1"/>
</dbReference>
<dbReference type="HAMAP" id="MF_00144">
    <property type="entry name" value="tRNA_thiouridyl_MnmA"/>
    <property type="match status" value="1"/>
</dbReference>
<dbReference type="GO" id="GO:0000049">
    <property type="term" value="F:tRNA binding"/>
    <property type="evidence" value="ECO:0007669"/>
    <property type="project" value="UniProtKB-KW"/>
</dbReference>
<feature type="compositionally biased region" description="Basic residues" evidence="10">
    <location>
        <begin position="57"/>
        <end position="71"/>
    </location>
</feature>
<dbReference type="InterPro" id="IPR046884">
    <property type="entry name" value="MnmA-like_central"/>
</dbReference>
<feature type="site" description="Interaction with tRNA" evidence="9">
    <location>
        <position position="241"/>
    </location>
</feature>
<comment type="subcellular location">
    <subcellularLocation>
        <location evidence="9">Cytoplasm</location>
    </subcellularLocation>
</comment>
<feature type="region of interest" description="Interaction with tRNA" evidence="9">
    <location>
        <begin position="485"/>
        <end position="486"/>
    </location>
</feature>
<dbReference type="PANTHER" id="PTHR11933:SF5">
    <property type="entry name" value="MITOCHONDRIAL TRNA-SPECIFIC 2-THIOURIDYLASE 1"/>
    <property type="match status" value="1"/>
</dbReference>
<dbReference type="EC" id="2.8.1.13" evidence="9"/>
<keyword evidence="6 9" id="KW-0694">RNA-binding</keyword>
<evidence type="ECO:0000256" key="3">
    <source>
        <dbReference type="ARBA" id="ARBA00022694"/>
    </source>
</evidence>
<evidence type="ECO:0000256" key="6">
    <source>
        <dbReference type="ARBA" id="ARBA00022884"/>
    </source>
</evidence>
<dbReference type="InterPro" id="IPR004506">
    <property type="entry name" value="MnmA-like"/>
</dbReference>
<feature type="active site" description="Nucleophile" evidence="9">
    <location>
        <position position="216"/>
    </location>
</feature>
<proteinExistence type="inferred from homology"/>
<feature type="binding site" evidence="9">
    <location>
        <position position="240"/>
    </location>
    <ligand>
        <name>ATP</name>
        <dbReference type="ChEBI" id="CHEBI:30616"/>
    </ligand>
</feature>
<feature type="compositionally biased region" description="Basic and acidic residues" evidence="10">
    <location>
        <begin position="298"/>
        <end position="307"/>
    </location>
</feature>
<dbReference type="GO" id="GO:0005737">
    <property type="term" value="C:cytoplasm"/>
    <property type="evidence" value="ECO:0007669"/>
    <property type="project" value="UniProtKB-SubCell"/>
</dbReference>
<dbReference type="PATRIC" id="fig|1620410.3.peg.158"/>
<feature type="site" description="Interaction with tRNA" evidence="9">
    <location>
        <position position="517"/>
    </location>
</feature>
<dbReference type="Pfam" id="PF20259">
    <property type="entry name" value="tRNA_Me_trans_M"/>
    <property type="match status" value="1"/>
</dbReference>
<dbReference type="Proteomes" id="UP000034752">
    <property type="component" value="Unassembled WGS sequence"/>
</dbReference>
<evidence type="ECO:0000256" key="4">
    <source>
        <dbReference type="ARBA" id="ARBA00022741"/>
    </source>
</evidence>
<protein>
    <recommendedName>
        <fullName evidence="9">tRNA-specific 2-thiouridylase MnmA</fullName>
        <ecNumber evidence="9">2.8.1.13</ecNumber>
    </recommendedName>
</protein>
<keyword evidence="5 9" id="KW-0067">ATP-binding</keyword>
<dbReference type="SUPFAM" id="SSF52402">
    <property type="entry name" value="Adenine nucleotide alpha hydrolases-like"/>
    <property type="match status" value="1"/>
</dbReference>
<accession>A0A0G1I0C3</accession>
<comment type="caution">
    <text evidence="13">The sequence shown here is derived from an EMBL/GenBank/DDBJ whole genome shotgun (WGS) entry which is preliminary data.</text>
</comment>
<dbReference type="Gene3D" id="3.40.50.620">
    <property type="entry name" value="HUPs"/>
    <property type="match status" value="1"/>
</dbReference>
<dbReference type="InterPro" id="IPR046885">
    <property type="entry name" value="MnmA-like_C"/>
</dbReference>
<evidence type="ECO:0000259" key="11">
    <source>
        <dbReference type="Pfam" id="PF20258"/>
    </source>
</evidence>
<dbReference type="InterPro" id="IPR023382">
    <property type="entry name" value="MnmA-like_central_sf"/>
</dbReference>
<evidence type="ECO:0000256" key="9">
    <source>
        <dbReference type="HAMAP-Rule" id="MF_00144"/>
    </source>
</evidence>
<comment type="catalytic activity">
    <reaction evidence="8 9">
        <text>S-sulfanyl-L-cysteinyl-[protein] + uridine(34) in tRNA + AH2 + ATP = 2-thiouridine(34) in tRNA + L-cysteinyl-[protein] + A + AMP + diphosphate + H(+)</text>
        <dbReference type="Rhea" id="RHEA:47032"/>
        <dbReference type="Rhea" id="RHEA-COMP:10131"/>
        <dbReference type="Rhea" id="RHEA-COMP:11726"/>
        <dbReference type="Rhea" id="RHEA-COMP:11727"/>
        <dbReference type="Rhea" id="RHEA-COMP:11728"/>
        <dbReference type="ChEBI" id="CHEBI:13193"/>
        <dbReference type="ChEBI" id="CHEBI:15378"/>
        <dbReference type="ChEBI" id="CHEBI:17499"/>
        <dbReference type="ChEBI" id="CHEBI:29950"/>
        <dbReference type="ChEBI" id="CHEBI:30616"/>
        <dbReference type="ChEBI" id="CHEBI:33019"/>
        <dbReference type="ChEBI" id="CHEBI:61963"/>
        <dbReference type="ChEBI" id="CHEBI:65315"/>
        <dbReference type="ChEBI" id="CHEBI:87170"/>
        <dbReference type="ChEBI" id="CHEBI:456215"/>
        <dbReference type="EC" id="2.8.1.13"/>
    </reaction>
</comment>
<feature type="region of interest" description="Interaction with tRNA" evidence="9">
    <location>
        <begin position="327"/>
        <end position="329"/>
    </location>
</feature>
<dbReference type="CDD" id="cd01998">
    <property type="entry name" value="MnmA_TRMU-like"/>
    <property type="match status" value="1"/>
</dbReference>
<reference evidence="13 14" key="1">
    <citation type="journal article" date="2015" name="Nature">
        <title>rRNA introns, odd ribosomes, and small enigmatic genomes across a large radiation of phyla.</title>
        <authorList>
            <person name="Brown C.T."/>
            <person name="Hug L.A."/>
            <person name="Thomas B.C."/>
            <person name="Sharon I."/>
            <person name="Castelle C.J."/>
            <person name="Singh A."/>
            <person name="Wilkins M.J."/>
            <person name="Williams K.H."/>
            <person name="Banfield J.F."/>
        </authorList>
    </citation>
    <scope>NUCLEOTIDE SEQUENCE [LARGE SCALE GENOMIC DNA]</scope>
</reference>
<comment type="function">
    <text evidence="9">Catalyzes the 2-thiolation of uridine at the wobble position (U34) of tRNA, leading to the formation of s(2)U34.</text>
</comment>
<dbReference type="EMBL" id="LCIJ01000006">
    <property type="protein sequence ID" value="KKT52876.1"/>
    <property type="molecule type" value="Genomic_DNA"/>
</dbReference>
<keyword evidence="13" id="KW-0489">Methyltransferase</keyword>
<dbReference type="GO" id="GO:0008168">
    <property type="term" value="F:methyltransferase activity"/>
    <property type="evidence" value="ECO:0007669"/>
    <property type="project" value="UniProtKB-KW"/>
</dbReference>
<evidence type="ECO:0000256" key="8">
    <source>
        <dbReference type="ARBA" id="ARBA00051542"/>
    </source>
</evidence>
<dbReference type="Gene3D" id="2.40.30.10">
    <property type="entry name" value="Translation factors"/>
    <property type="match status" value="1"/>
</dbReference>
<dbReference type="GO" id="GO:0005524">
    <property type="term" value="F:ATP binding"/>
    <property type="evidence" value="ECO:0007669"/>
    <property type="project" value="UniProtKB-KW"/>
</dbReference>
<keyword evidence="3 9" id="KW-0819">tRNA processing</keyword>
<dbReference type="InterPro" id="IPR014729">
    <property type="entry name" value="Rossmann-like_a/b/a_fold"/>
</dbReference>
<evidence type="ECO:0000313" key="13">
    <source>
        <dbReference type="EMBL" id="KKT52876.1"/>
    </source>
</evidence>
<feature type="region of interest" description="Disordered" evidence="10">
    <location>
        <begin position="274"/>
        <end position="307"/>
    </location>
</feature>
<keyword evidence="1 9" id="KW-0820">tRNA-binding</keyword>
<keyword evidence="4 9" id="KW-0547">Nucleotide-binding</keyword>
<evidence type="ECO:0000256" key="10">
    <source>
        <dbReference type="SAM" id="MobiDB-lite"/>
    </source>
</evidence>
<keyword evidence="9" id="KW-0963">Cytoplasm</keyword>
<comment type="caution">
    <text evidence="9">Lacks conserved residue(s) required for the propagation of feature annotation.</text>
</comment>
<dbReference type="Pfam" id="PF03054">
    <property type="entry name" value="tRNA_Me_trans"/>
    <property type="match status" value="2"/>
</dbReference>
<evidence type="ECO:0000256" key="1">
    <source>
        <dbReference type="ARBA" id="ARBA00022555"/>
    </source>
</evidence>
<dbReference type="GO" id="GO:0103016">
    <property type="term" value="F:tRNA-uridine 2-sulfurtransferase activity"/>
    <property type="evidence" value="ECO:0007669"/>
    <property type="project" value="UniProtKB-EC"/>
</dbReference>
<keyword evidence="2 9" id="KW-0808">Transferase</keyword>
<dbReference type="FunFam" id="2.30.30.280:FF:000001">
    <property type="entry name" value="tRNA-specific 2-thiouridylase MnmA"/>
    <property type="match status" value="1"/>
</dbReference>
<sequence length="552" mass="62957">MAKQLKLFEKSVKKKQLTKKLVVLGKKKGNFSCQARVPFSEPVGSPNRRSGPEATKLRKYPLKSLPLKKGRRGGDVNLLAPSSPSPSSGRRGEKRHWHWTDYFVSSPLKITPKKKRKTPVVFVMMSGGVDSSATAYLLKEQGFEVVGVYMKNWSFPIKRIDECPLYQDYKDMVKVCKFLKIPYQVWSFEKDYRKRVIDPFFKGYEAGLTPNPDVMCNTEIKFDDFFKKAMKLGADYIATGHHIRSRCADPRFSRHSGESLGRLQNLIIRSWTSQDDDAKKDSGRSQNDNTRNMLSVQDDGKRKKARNDGVGKVCKDYQLLKGKDPIKDQTYFVYRLTQDQLKKCIFPVGDYVKSDLREMARKVNLPTAERRDSQGICFIGNINVKSFLKTRLPEKEGDIVTKEGKKVGKHEGAWFYTIGQRRIEGLSGTVKPMYVIGKDMKKNQVIIGDDKDTYTKIARMTDLHLINKTIRPKELMKIILTAKSRYTPLVSRGKLGQDKKGYYFEFIKPERAITPGQSLVLYKGDICLGGGIIVENPTQGLNVTKSPVKRFK</sequence>
<feature type="domain" description="tRNA-specific 2-thiouridylase MnmA-like central" evidence="12">
    <location>
        <begin position="385"/>
        <end position="449"/>
    </location>
</feature>
<feature type="domain" description="tRNA-specific 2-thiouridylase MnmA-like C-terminal" evidence="11">
    <location>
        <begin position="476"/>
        <end position="533"/>
    </location>
</feature>
<dbReference type="PANTHER" id="PTHR11933">
    <property type="entry name" value="TRNA 5-METHYLAMINOMETHYL-2-THIOURIDYLATE -METHYLTRANSFERASE"/>
    <property type="match status" value="1"/>
</dbReference>
<feature type="region of interest" description="Interaction with target base in tRNA" evidence="9">
    <location>
        <begin position="211"/>
        <end position="213"/>
    </location>
</feature>
<name>A0A0G1I0C3_UNCK3</name>
<dbReference type="GO" id="GO:0002143">
    <property type="term" value="P:tRNA wobble position uridine thiolation"/>
    <property type="evidence" value="ECO:0007669"/>
    <property type="project" value="TreeGrafter"/>
</dbReference>
<dbReference type="Gene3D" id="2.30.30.280">
    <property type="entry name" value="Adenine nucleotide alpha hydrolases-like domains"/>
    <property type="match status" value="1"/>
</dbReference>
<feature type="region of interest" description="Disordered" evidence="10">
    <location>
        <begin position="35"/>
        <end position="93"/>
    </location>
</feature>
<dbReference type="AlphaFoldDB" id="A0A0G1I0C3"/>
<keyword evidence="7" id="KW-1015">Disulfide bond</keyword>
<feature type="binding site" evidence="9">
    <location>
        <position position="150"/>
    </location>
    <ligand>
        <name>ATP</name>
        <dbReference type="ChEBI" id="CHEBI:30616"/>
    </ligand>
</feature>
<gene>
    <name evidence="9" type="primary">mnmA</name>
    <name evidence="13" type="ORF">VE96_C0006G0003</name>
</gene>
<feature type="compositionally biased region" description="Polar residues" evidence="10">
    <location>
        <begin position="284"/>
        <end position="295"/>
    </location>
</feature>
<evidence type="ECO:0000313" key="14">
    <source>
        <dbReference type="Proteomes" id="UP000034752"/>
    </source>
</evidence>
<organism evidence="13 14">
    <name type="scientific">candidate division Kazan bacterium GW2011_GWA1_44_22</name>
    <dbReference type="NCBI Taxonomy" id="1620410"/>
    <lineage>
        <taxon>Bacteria</taxon>
        <taxon>Bacteria division Kazan-3B-28</taxon>
    </lineage>
</organism>